<accession>A0A2N0UKB9</accession>
<dbReference type="EMBL" id="NNSR01000070">
    <property type="protein sequence ID" value="PKD27436.1"/>
    <property type="molecule type" value="Genomic_DNA"/>
</dbReference>
<evidence type="ECO:0000313" key="1">
    <source>
        <dbReference type="EMBL" id="PKD27436.1"/>
    </source>
</evidence>
<name>A0A2N0UKB9_9FIRM</name>
<organism evidence="1 2">
    <name type="scientific">Ruminococcus bromii</name>
    <dbReference type="NCBI Taxonomy" id="40518"/>
    <lineage>
        <taxon>Bacteria</taxon>
        <taxon>Bacillati</taxon>
        <taxon>Bacillota</taxon>
        <taxon>Clostridia</taxon>
        <taxon>Eubacteriales</taxon>
        <taxon>Oscillospiraceae</taxon>
        <taxon>Ruminococcus</taxon>
    </lineage>
</organism>
<dbReference type="RefSeq" id="WP_101029488.1">
    <property type="nucleotide sequence ID" value="NZ_CABMMZ010000070.1"/>
</dbReference>
<keyword evidence="2" id="KW-1185">Reference proteome</keyword>
<reference evidence="1" key="1">
    <citation type="journal article" date="2018" name="Environ. Microbiol.">
        <title>Sporulation capability and amylosome conservation among diverse human colonic and rumen isolates of the keystone starch-degrader Ruminococcus bromii.</title>
        <authorList>
            <person name="Mukhopadhya I."/>
            <person name="Morais S."/>
            <person name="Laverde-Gomez J."/>
            <person name="Sheridan P.O."/>
            <person name="Walker A.W."/>
            <person name="Kelly W."/>
            <person name="Klieve A.V."/>
            <person name="Ouwerkerk D."/>
            <person name="Duncan S.H."/>
            <person name="Louis P."/>
            <person name="Koropatkin N."/>
            <person name="Cockburn D."/>
            <person name="Kibler R."/>
            <person name="Cooper P.J."/>
            <person name="Sandoval C."/>
            <person name="Crost E."/>
            <person name="Juge N."/>
            <person name="Bayer E.A."/>
            <person name="Flint H.J."/>
        </authorList>
    </citation>
    <scope>NUCLEOTIDE SEQUENCE [LARGE SCALE GENOMIC DNA]</scope>
    <source>
        <strain evidence="1">ATCC 27255</strain>
    </source>
</reference>
<proteinExistence type="predicted"/>
<protein>
    <submittedName>
        <fullName evidence="1">Uncharacterized protein</fullName>
    </submittedName>
</protein>
<dbReference type="Proteomes" id="UP000233425">
    <property type="component" value="Unassembled WGS sequence"/>
</dbReference>
<comment type="caution">
    <text evidence="1">The sequence shown here is derived from an EMBL/GenBank/DDBJ whole genome shotgun (WGS) entry which is preliminary data.</text>
</comment>
<dbReference type="AlphaFoldDB" id="A0A2N0UKB9"/>
<sequence length="142" mass="16793">MNDEKKNMCDEDDSDEILEYTGGSELSDLTFQTGYENYSQWRIKEILKEVGFRLEPLYVGYKALRYRPCQRYWVVNILTGERVGNSYNGFSFEDLRYVLARCGYSLHSQHYNPTRDKDGRRTSCKEFLELVESLPDEKEDLI</sequence>
<evidence type="ECO:0000313" key="2">
    <source>
        <dbReference type="Proteomes" id="UP000233425"/>
    </source>
</evidence>
<gene>
    <name evidence="1" type="ORF">RBATCC27255_01540</name>
</gene>